<gene>
    <name evidence="1" type="ORF">Metlim_2726</name>
</gene>
<keyword evidence="2" id="KW-1185">Reference proteome</keyword>
<dbReference type="Gene3D" id="3.40.390.10">
    <property type="entry name" value="Collagenase (Catalytic Domain)"/>
    <property type="match status" value="1"/>
</dbReference>
<proteinExistence type="predicted"/>
<dbReference type="InterPro" id="IPR024079">
    <property type="entry name" value="MetalloPept_cat_dom_sf"/>
</dbReference>
<dbReference type="Pfam" id="PF13688">
    <property type="entry name" value="Reprolysin_5"/>
    <property type="match status" value="1"/>
</dbReference>
<organism evidence="1 2">
    <name type="scientific">Methanoplanus limicola DSM 2279</name>
    <dbReference type="NCBI Taxonomy" id="937775"/>
    <lineage>
        <taxon>Archaea</taxon>
        <taxon>Methanobacteriati</taxon>
        <taxon>Methanobacteriota</taxon>
        <taxon>Stenosarchaea group</taxon>
        <taxon>Methanomicrobia</taxon>
        <taxon>Methanomicrobiales</taxon>
        <taxon>Methanomicrobiaceae</taxon>
        <taxon>Methanoplanus</taxon>
    </lineage>
</organism>
<evidence type="ECO:0000313" key="1">
    <source>
        <dbReference type="EMBL" id="EHQ36762.1"/>
    </source>
</evidence>
<dbReference type="InParanoid" id="H1Z4L4"/>
<dbReference type="HOGENOM" id="CLU_047668_0_0_2"/>
<reference evidence="1 2" key="1">
    <citation type="submission" date="2011-10" db="EMBL/GenBank/DDBJ databases">
        <title>The Improved High-Quality Draft genome of Methanoplanus limicola DSM 2279.</title>
        <authorList>
            <consortium name="US DOE Joint Genome Institute (JGI-PGF)"/>
            <person name="Lucas S."/>
            <person name="Copeland A."/>
            <person name="Lapidus A."/>
            <person name="Glavina del Rio T."/>
            <person name="Dalin E."/>
            <person name="Tice H."/>
            <person name="Bruce D."/>
            <person name="Goodwin L."/>
            <person name="Pitluck S."/>
            <person name="Peters L."/>
            <person name="Mikhailova N."/>
            <person name="Lu M."/>
            <person name="Kyrpides N."/>
            <person name="Mavromatis K."/>
            <person name="Ivanova N."/>
            <person name="Markowitz V."/>
            <person name="Cheng J.-F."/>
            <person name="Hugenholtz P."/>
            <person name="Woyke T."/>
            <person name="Wu D."/>
            <person name="Wirth R."/>
            <person name="Brambilla E.-M."/>
            <person name="Klenk H.-P."/>
            <person name="Eisen J.A."/>
        </authorList>
    </citation>
    <scope>NUCLEOTIDE SEQUENCE [LARGE SCALE GENOMIC DNA]</scope>
    <source>
        <strain evidence="1 2">DSM 2279</strain>
    </source>
</reference>
<dbReference type="SUPFAM" id="SSF55486">
    <property type="entry name" value="Metalloproteases ('zincins'), catalytic domain"/>
    <property type="match status" value="1"/>
</dbReference>
<dbReference type="AlphaFoldDB" id="H1Z4L4"/>
<dbReference type="OrthoDB" id="105962at2157"/>
<accession>H1Z4L4</accession>
<sequence>MNAKKGVRALSLLLVIALAGAMFVPAVSAENNESKMEQHLLIDGMTNINVLNAQKTEDLIASGIQSPEELTIPQIITKYDMITFDIPDIKNELENFESLYITIGNQKYSMKLTKADFSKVKDNIESYYGTLNGIENSEIFLTISDTVIVGSISIDSETFYVKPVEPRKRVSSEKPVLHIIYSSNSVNQEKPIKIDDGTLETPIIKDTKELISSNDGLSQESRSVDSTKQWTTVNILITTDNQFYLDESDWKATAEDIINTANSQSSFGRDDVQVSLCVVAYDDSKRMDLSNDPDITSEPLGTFYEHFDNNYLNARYADIALYLGGYNADGGSQGLAWGFGNGPYWGQWAWSQMVYDDPLYTGTVHGRRCISIHELGHIFNADHENSAGTNRAYGWWDPLPKHTVMWSDFIEAYNVYEYSSIDYHGEATRNNALAIRNAKSTVATYRNS</sequence>
<name>H1Z4L4_9EURY</name>
<dbReference type="RefSeq" id="WP_004079332.1">
    <property type="nucleotide sequence ID" value="NZ_CM001436.1"/>
</dbReference>
<evidence type="ECO:0000313" key="2">
    <source>
        <dbReference type="Proteomes" id="UP000005741"/>
    </source>
</evidence>
<dbReference type="GO" id="GO:0008237">
    <property type="term" value="F:metallopeptidase activity"/>
    <property type="evidence" value="ECO:0007669"/>
    <property type="project" value="InterPro"/>
</dbReference>
<dbReference type="Proteomes" id="UP000005741">
    <property type="component" value="Chromosome"/>
</dbReference>
<dbReference type="EMBL" id="CM001436">
    <property type="protein sequence ID" value="EHQ36762.1"/>
    <property type="molecule type" value="Genomic_DNA"/>
</dbReference>
<protein>
    <submittedName>
        <fullName evidence="1">Uncharacterized protein</fullName>
    </submittedName>
</protein>